<sequence length="140" mass="14834">MIWIPRILIAMGLVFLATLGLALWLQAGRGGAEKATGSVLRYETAGGRSSSGPGRTLYCPVVGFSTRDGRWIELTSSTCAQPPAYAIGESVEVDYDPAAPEMAAFGGFFTRHLLSLVFGGIGAIFTVLGVVILALVRRRT</sequence>
<evidence type="ECO:0000313" key="4">
    <source>
        <dbReference type="Proteomes" id="UP000245461"/>
    </source>
</evidence>
<reference evidence="3 4" key="1">
    <citation type="submission" date="2018-05" db="EMBL/GenBank/DDBJ databases">
        <title>Zavarzinia sp. HR-AS.</title>
        <authorList>
            <person name="Lee Y."/>
            <person name="Jeon C.O."/>
        </authorList>
    </citation>
    <scope>NUCLEOTIDE SEQUENCE [LARGE SCALE GENOMIC DNA]</scope>
    <source>
        <strain evidence="3 4">HR-AS</strain>
    </source>
</reference>
<keyword evidence="1" id="KW-0812">Transmembrane</keyword>
<proteinExistence type="predicted"/>
<dbReference type="Pfam" id="PF12158">
    <property type="entry name" value="DUF3592"/>
    <property type="match status" value="1"/>
</dbReference>
<dbReference type="InterPro" id="IPR021994">
    <property type="entry name" value="DUF3592"/>
</dbReference>
<name>A0A317E6D2_9PROT</name>
<comment type="caution">
    <text evidence="3">The sequence shown here is derived from an EMBL/GenBank/DDBJ whole genome shotgun (WGS) entry which is preliminary data.</text>
</comment>
<evidence type="ECO:0000313" key="3">
    <source>
        <dbReference type="EMBL" id="PWR22589.1"/>
    </source>
</evidence>
<organism evidence="3 4">
    <name type="scientific">Zavarzinia aquatilis</name>
    <dbReference type="NCBI Taxonomy" id="2211142"/>
    <lineage>
        <taxon>Bacteria</taxon>
        <taxon>Pseudomonadati</taxon>
        <taxon>Pseudomonadota</taxon>
        <taxon>Alphaproteobacteria</taxon>
        <taxon>Rhodospirillales</taxon>
        <taxon>Zavarziniaceae</taxon>
        <taxon>Zavarzinia</taxon>
    </lineage>
</organism>
<dbReference type="AlphaFoldDB" id="A0A317E6D2"/>
<dbReference type="Proteomes" id="UP000245461">
    <property type="component" value="Unassembled WGS sequence"/>
</dbReference>
<keyword evidence="1" id="KW-1133">Transmembrane helix</keyword>
<evidence type="ECO:0000256" key="1">
    <source>
        <dbReference type="SAM" id="Phobius"/>
    </source>
</evidence>
<feature type="domain" description="DUF3592" evidence="2">
    <location>
        <begin position="35"/>
        <end position="105"/>
    </location>
</feature>
<feature type="transmembrane region" description="Helical" evidence="1">
    <location>
        <begin position="113"/>
        <end position="136"/>
    </location>
</feature>
<dbReference type="EMBL" id="QGLE01000006">
    <property type="protein sequence ID" value="PWR22589.1"/>
    <property type="molecule type" value="Genomic_DNA"/>
</dbReference>
<accession>A0A317E6D2</accession>
<protein>
    <recommendedName>
        <fullName evidence="2">DUF3592 domain-containing protein</fullName>
    </recommendedName>
</protein>
<gene>
    <name evidence="3" type="ORF">DKG74_12000</name>
</gene>
<evidence type="ECO:0000259" key="2">
    <source>
        <dbReference type="Pfam" id="PF12158"/>
    </source>
</evidence>
<dbReference type="RefSeq" id="WP_109906045.1">
    <property type="nucleotide sequence ID" value="NZ_QGLE01000006.1"/>
</dbReference>
<dbReference type="OrthoDB" id="2242169at2"/>
<keyword evidence="4" id="KW-1185">Reference proteome</keyword>
<keyword evidence="1" id="KW-0472">Membrane</keyword>